<reference evidence="10 11" key="1">
    <citation type="submission" date="2024-03" db="EMBL/GenBank/DDBJ databases">
        <authorList>
            <person name="Gkanogiannis A."/>
            <person name="Becerra Lopez-Lavalle L."/>
        </authorList>
    </citation>
    <scope>NUCLEOTIDE SEQUENCE [LARGE SCALE GENOMIC DNA]</scope>
</reference>
<feature type="domain" description="Disease resistance N-terminal" evidence="7">
    <location>
        <begin position="11"/>
        <end position="97"/>
    </location>
</feature>
<accession>A0ABP0Z0S1</accession>
<dbReference type="SUPFAM" id="SSF52047">
    <property type="entry name" value="RNI-like"/>
    <property type="match status" value="1"/>
</dbReference>
<dbReference type="Pfam" id="PF00931">
    <property type="entry name" value="NB-ARC"/>
    <property type="match status" value="1"/>
</dbReference>
<dbReference type="Proteomes" id="UP001642487">
    <property type="component" value="Chromosome 6"/>
</dbReference>
<dbReference type="Gene3D" id="1.20.5.4130">
    <property type="match status" value="1"/>
</dbReference>
<gene>
    <name evidence="10" type="ORF">CITCOLO1_LOCUS17154</name>
</gene>
<evidence type="ECO:0000313" key="11">
    <source>
        <dbReference type="Proteomes" id="UP001642487"/>
    </source>
</evidence>
<keyword evidence="5" id="KW-0067">ATP-binding</keyword>
<dbReference type="Gene3D" id="3.40.50.300">
    <property type="entry name" value="P-loop containing nucleotide triphosphate hydrolases"/>
    <property type="match status" value="1"/>
</dbReference>
<evidence type="ECO:0000256" key="2">
    <source>
        <dbReference type="ARBA" id="ARBA00022737"/>
    </source>
</evidence>
<dbReference type="EMBL" id="OZ021740">
    <property type="protein sequence ID" value="CAK9324906.1"/>
    <property type="molecule type" value="Genomic_DNA"/>
</dbReference>
<dbReference type="Gene3D" id="1.10.10.10">
    <property type="entry name" value="Winged helix-like DNA-binding domain superfamily/Winged helix DNA-binding domain"/>
    <property type="match status" value="1"/>
</dbReference>
<dbReference type="InterPro" id="IPR041118">
    <property type="entry name" value="Rx_N"/>
</dbReference>
<dbReference type="PANTHER" id="PTHR36766:SF70">
    <property type="entry name" value="DISEASE RESISTANCE PROTEIN RGA4"/>
    <property type="match status" value="1"/>
</dbReference>
<evidence type="ECO:0008006" key="12">
    <source>
        <dbReference type="Google" id="ProtNLM"/>
    </source>
</evidence>
<dbReference type="PRINTS" id="PR00364">
    <property type="entry name" value="DISEASERSIST"/>
</dbReference>
<evidence type="ECO:0000259" key="7">
    <source>
        <dbReference type="Pfam" id="PF18052"/>
    </source>
</evidence>
<dbReference type="Gene3D" id="3.80.10.10">
    <property type="entry name" value="Ribonuclease Inhibitor"/>
    <property type="match status" value="3"/>
</dbReference>
<dbReference type="PANTHER" id="PTHR36766">
    <property type="entry name" value="PLANT BROAD-SPECTRUM MILDEW RESISTANCE PROTEIN RPW8"/>
    <property type="match status" value="1"/>
</dbReference>
<feature type="domain" description="NB-ARC" evidence="6">
    <location>
        <begin position="184"/>
        <end position="345"/>
    </location>
</feature>
<evidence type="ECO:0000256" key="3">
    <source>
        <dbReference type="ARBA" id="ARBA00022741"/>
    </source>
</evidence>
<evidence type="ECO:0000256" key="4">
    <source>
        <dbReference type="ARBA" id="ARBA00022821"/>
    </source>
</evidence>
<dbReference type="InterPro" id="IPR032675">
    <property type="entry name" value="LRR_dom_sf"/>
</dbReference>
<dbReference type="InterPro" id="IPR036388">
    <property type="entry name" value="WH-like_DNA-bd_sf"/>
</dbReference>
<dbReference type="InterPro" id="IPR056789">
    <property type="entry name" value="LRR_R13L1-DRL21"/>
</dbReference>
<evidence type="ECO:0000259" key="6">
    <source>
        <dbReference type="Pfam" id="PF00931"/>
    </source>
</evidence>
<keyword evidence="4" id="KW-0611">Plant defense</keyword>
<name>A0ABP0Z0S1_9ROSI</name>
<dbReference type="InterPro" id="IPR058922">
    <property type="entry name" value="WHD_DRP"/>
</dbReference>
<keyword evidence="3" id="KW-0547">Nucleotide-binding</keyword>
<dbReference type="SUPFAM" id="SSF52540">
    <property type="entry name" value="P-loop containing nucleoside triphosphate hydrolases"/>
    <property type="match status" value="1"/>
</dbReference>
<sequence>MAEFLWTFAAQELLKKTVKLAAEQIGLAWGFKNELSKLRDSLLMVEAILRDVDRIKAEHQAVKLWAEKLEDIVFEADVLLDELAYEDLRRKVEPQKEVMVNNFVSFSKNPLVFHLKMANKIKNIAKMLEKHYSAASAVGLVAIISKQIEPDFSQIQETDSFLDEFGVIGRETEVLEIVNMSVDLSYRETVSVMPIVGMGGLGKTALAKVIFNHELIKGHFDRTIWVCVSEPFLIKKILRAILETLNPNFGGLDSKEALLQELQKLLNDKKYFLVLDDVWNENPIVWNELKACLLKISQRSGNVVVVTTRSDRVAEIMETHSRYHLTKLSDDHCWSLFKKYAFGNELLGIPELDIVQKELLKRFGGIPLVVKVLGGIVKFDGNHLGLQETLENLMRIQLQDENHVISTIKLTVDRLPLSSLKQCFAYSSNFPKGFKFRKEALIQMWIAQGFILLSEGTDEMMEDIGDKYFNVLLSRSLFQDIVKDSRGRIIFCKMHDLIHDVACAISNSQELKLDPLDLLDGEPWRGEACSTTHKIRTPDCSENLARKLHMLTFDSHVFHNKITNFIYLRVLIAHSWFICKLPNSISKLKHLRYLDISYSTIRELPESIVLLYNLQTLKLSRFFNDLPKNLRKLVSLRHLEFFSDPCDAKQMPQHLGKLTQLQTLSTFVVGFDDGCKIEELGLLRNLRSNLNLLCLERVKTKKEAMAANLVEKRNISHLYFHWSLRCERSEGSNNDLNVLEGLQPHKNLQALRIHNFLGELLPNDIFVENLVEIYLHDCEICETLPMLGQLSKLEVLEVRCLCSVRSIGEEFYGNYHEKRTLFPKLKTFHISEMINLENWEEIMVVSNGTIFPHLESFNIVCCPRLTSIPNFFASHHESSSPSFQGSAKLRSLKILGCENLQKLPNGLEFCSSLENMWISNCSNLISPPNLQNTQNLSSLSITEFRKLPEGLAQVHKLKSLIVHGYLEGYDWSPLVHLGSLKNLVLVDLEGSGAIQLPQQLEQLTSLRSLHISHFDGIEALPEWFGNFTSLEILKLYNCVKLKNMPSKEAMSNLTKLKSLRVYGCPQLELNEGDFERVNISHVPTND</sequence>
<evidence type="ECO:0000313" key="10">
    <source>
        <dbReference type="EMBL" id="CAK9324906.1"/>
    </source>
</evidence>
<evidence type="ECO:0000256" key="1">
    <source>
        <dbReference type="ARBA" id="ARBA00022614"/>
    </source>
</evidence>
<feature type="domain" description="R13L1/DRL21-like LRR repeat region" evidence="9">
    <location>
        <begin position="677"/>
        <end position="800"/>
    </location>
</feature>
<feature type="domain" description="Disease resistance protein winged helix" evidence="8">
    <location>
        <begin position="430"/>
        <end position="502"/>
    </location>
</feature>
<dbReference type="InterPro" id="IPR027417">
    <property type="entry name" value="P-loop_NTPase"/>
</dbReference>
<dbReference type="Pfam" id="PF25019">
    <property type="entry name" value="LRR_R13L1-DRL21"/>
    <property type="match status" value="2"/>
</dbReference>
<feature type="domain" description="R13L1/DRL21-like LRR repeat region" evidence="9">
    <location>
        <begin position="998"/>
        <end position="1061"/>
    </location>
</feature>
<organism evidence="10 11">
    <name type="scientific">Citrullus colocynthis</name>
    <name type="common">colocynth</name>
    <dbReference type="NCBI Taxonomy" id="252529"/>
    <lineage>
        <taxon>Eukaryota</taxon>
        <taxon>Viridiplantae</taxon>
        <taxon>Streptophyta</taxon>
        <taxon>Embryophyta</taxon>
        <taxon>Tracheophyta</taxon>
        <taxon>Spermatophyta</taxon>
        <taxon>Magnoliopsida</taxon>
        <taxon>eudicotyledons</taxon>
        <taxon>Gunneridae</taxon>
        <taxon>Pentapetalae</taxon>
        <taxon>rosids</taxon>
        <taxon>fabids</taxon>
        <taxon>Cucurbitales</taxon>
        <taxon>Cucurbitaceae</taxon>
        <taxon>Benincaseae</taxon>
        <taxon>Citrullus</taxon>
    </lineage>
</organism>
<dbReference type="SUPFAM" id="SSF52058">
    <property type="entry name" value="L domain-like"/>
    <property type="match status" value="1"/>
</dbReference>
<proteinExistence type="predicted"/>
<keyword evidence="2" id="KW-0677">Repeat</keyword>
<evidence type="ECO:0000256" key="5">
    <source>
        <dbReference type="ARBA" id="ARBA00022840"/>
    </source>
</evidence>
<dbReference type="Pfam" id="PF23559">
    <property type="entry name" value="WHD_DRP"/>
    <property type="match status" value="1"/>
</dbReference>
<dbReference type="InterPro" id="IPR002182">
    <property type="entry name" value="NB-ARC"/>
</dbReference>
<evidence type="ECO:0000259" key="8">
    <source>
        <dbReference type="Pfam" id="PF23559"/>
    </source>
</evidence>
<keyword evidence="1" id="KW-0433">Leucine-rich repeat</keyword>
<evidence type="ECO:0000259" key="9">
    <source>
        <dbReference type="Pfam" id="PF25019"/>
    </source>
</evidence>
<keyword evidence="11" id="KW-1185">Reference proteome</keyword>
<dbReference type="Pfam" id="PF18052">
    <property type="entry name" value="Rx_N"/>
    <property type="match status" value="1"/>
</dbReference>
<protein>
    <recommendedName>
        <fullName evidence="12">Disease resistance protein RGA3</fullName>
    </recommendedName>
</protein>